<keyword evidence="4" id="KW-0597">Phosphoprotein</keyword>
<dbReference type="Gene3D" id="3.90.810.10">
    <property type="entry name" value="CRIB domain"/>
    <property type="match status" value="1"/>
</dbReference>
<feature type="region of interest" description="Disordered" evidence="8">
    <location>
        <begin position="275"/>
        <end position="595"/>
    </location>
</feature>
<keyword evidence="3" id="KW-0963">Cytoplasm</keyword>
<feature type="compositionally biased region" description="Low complexity" evidence="8">
    <location>
        <begin position="326"/>
        <end position="354"/>
    </location>
</feature>
<dbReference type="Gene3D" id="6.10.280.150">
    <property type="match status" value="1"/>
</dbReference>
<dbReference type="Pfam" id="PF00786">
    <property type="entry name" value="PBD"/>
    <property type="match status" value="1"/>
</dbReference>
<dbReference type="OrthoDB" id="8963340at2759"/>
<dbReference type="GO" id="GO:0005634">
    <property type="term" value="C:nucleus"/>
    <property type="evidence" value="ECO:0007669"/>
    <property type="project" value="UniProtKB-SubCell"/>
</dbReference>
<dbReference type="AlphaFoldDB" id="F4PYQ3"/>
<feature type="compositionally biased region" description="Pro residues" evidence="8">
    <location>
        <begin position="469"/>
        <end position="478"/>
    </location>
</feature>
<accession>F4PYQ3</accession>
<evidence type="ECO:0000313" key="12">
    <source>
        <dbReference type="EMBL" id="EGG19319.1"/>
    </source>
</evidence>
<keyword evidence="6" id="KW-0206">Cytoskeleton</keyword>
<dbReference type="GO" id="GO:0007015">
    <property type="term" value="P:actin filament organization"/>
    <property type="evidence" value="ECO:0007669"/>
    <property type="project" value="InterPro"/>
</dbReference>
<feature type="compositionally biased region" description="Acidic residues" evidence="8">
    <location>
        <begin position="575"/>
        <end position="595"/>
    </location>
</feature>
<comment type="subcellular location">
    <subcellularLocation>
        <location evidence="2">Cytoplasm</location>
        <location evidence="2">Cytoskeleton</location>
    </subcellularLocation>
    <subcellularLocation>
        <location evidence="1">Nucleus</location>
    </subcellularLocation>
</comment>
<dbReference type="Proteomes" id="UP000007797">
    <property type="component" value="Unassembled WGS sequence"/>
</dbReference>
<dbReference type="GO" id="GO:0003779">
    <property type="term" value="F:actin binding"/>
    <property type="evidence" value="ECO:0007669"/>
    <property type="project" value="InterPro"/>
</dbReference>
<dbReference type="PROSITE" id="PS50229">
    <property type="entry name" value="WH1"/>
    <property type="match status" value="1"/>
</dbReference>
<sequence length="595" mass="64625">MPATLNTLSEQERGQISFVHGNSCDVLATSVARLYEGKQGCWVYTNVIGACSVVVNRVERTIYIRIVDLCNKRTVFEQEIYKDFDYQKSRDFFHTFEGDNTVYGLSFVNVDEACQFQGQLQQQLSKKHSQVPSSSSSFASSSNLANVQQQSNNVNVTPSSSSNNYNQQQQQHAGGKEQYTFVAKEKPKKSRSGFFSKILHGGNEEKEKPMEISAPTGFKHESHIGWDADNGFDIRNIPEDWRKLFSSVGIKKRELKNPETAQFILSVIGESVAQQNAQKSTSASSAPPPPPPTMGVSKPPGIPPMSSIPLTPIRSSVAPPPPPPTSSVTPPRYQQQPPPSSSQQTYVYQSNQQPVTYSYDVDSSVPTQPFQQMSMQNTQNTSTPKMKPPVPISPLPPTPTQKMQQVPPTTTGHPHPPVPPRHFATPPKNTTSPPVAMTPPLRGSPPPPPSVTARGMSPATVVAVSDTLPLPPPPPPPMVAAKSIPTTSTTPPPPPPMVAPAQSAAQSSMPPMATSSTGGGRDDLLAAIRSGTALKKVDSSQPLPDLSNLGEKGNRSLHDTLFAAMEIRRKNMGEQEQEQPDEDSDDSDWEIDLLN</sequence>
<dbReference type="InterPro" id="IPR000095">
    <property type="entry name" value="CRIB_dom"/>
</dbReference>
<dbReference type="SMART" id="SM00461">
    <property type="entry name" value="WH1"/>
    <property type="match status" value="1"/>
</dbReference>
<dbReference type="OMA" id="EYNQDRK"/>
<evidence type="ECO:0000259" key="10">
    <source>
        <dbReference type="PROSITE" id="PS50229"/>
    </source>
</evidence>
<evidence type="ECO:0000259" key="9">
    <source>
        <dbReference type="PROSITE" id="PS50108"/>
    </source>
</evidence>
<dbReference type="Gene3D" id="2.30.29.30">
    <property type="entry name" value="Pleckstrin-homology domain (PH domain)/Phosphotyrosine-binding domain (PTB)"/>
    <property type="match status" value="1"/>
</dbReference>
<dbReference type="CDD" id="cd00132">
    <property type="entry name" value="CRIB"/>
    <property type="match status" value="1"/>
</dbReference>
<dbReference type="PRINTS" id="PR01217">
    <property type="entry name" value="PRICHEXTENSN"/>
</dbReference>
<dbReference type="STRING" id="1054147.F4PYQ3"/>
<keyword evidence="13" id="KW-1185">Reference proteome</keyword>
<feature type="compositionally biased region" description="Pro residues" evidence="8">
    <location>
        <begin position="386"/>
        <end position="399"/>
    </location>
</feature>
<name>F4PYQ3_CACFS</name>
<evidence type="ECO:0000256" key="8">
    <source>
        <dbReference type="SAM" id="MobiDB-lite"/>
    </source>
</evidence>
<keyword evidence="7" id="KW-0539">Nucleus</keyword>
<evidence type="ECO:0000256" key="5">
    <source>
        <dbReference type="ARBA" id="ARBA00022737"/>
    </source>
</evidence>
<evidence type="ECO:0000256" key="6">
    <source>
        <dbReference type="ARBA" id="ARBA00023212"/>
    </source>
</evidence>
<organism evidence="12 13">
    <name type="scientific">Cavenderia fasciculata</name>
    <name type="common">Slime mold</name>
    <name type="synonym">Dictyostelium fasciculatum</name>
    <dbReference type="NCBI Taxonomy" id="261658"/>
    <lineage>
        <taxon>Eukaryota</taxon>
        <taxon>Amoebozoa</taxon>
        <taxon>Evosea</taxon>
        <taxon>Eumycetozoa</taxon>
        <taxon>Dictyostelia</taxon>
        <taxon>Acytosteliales</taxon>
        <taxon>Cavenderiaceae</taxon>
        <taxon>Cavenderia</taxon>
    </lineage>
</organism>
<dbReference type="RefSeq" id="XP_004357590.1">
    <property type="nucleotide sequence ID" value="XM_004357533.1"/>
</dbReference>
<dbReference type="KEGG" id="dfa:DFA_02106"/>
<dbReference type="PANTHER" id="PTHR11202">
    <property type="entry name" value="SPROUTY-RELATED, EVH1 DOMAIN-CONTAINING PROTEIN FAMILY MEMBER"/>
    <property type="match status" value="1"/>
</dbReference>
<feature type="compositionally biased region" description="Low complexity" evidence="8">
    <location>
        <begin position="125"/>
        <end position="171"/>
    </location>
</feature>
<gene>
    <name evidence="12" type="ORF">DFA_02106</name>
</gene>
<feature type="region of interest" description="Disordered" evidence="8">
    <location>
        <begin position="125"/>
        <end position="209"/>
    </location>
</feature>
<dbReference type="PROSITE" id="PS50108">
    <property type="entry name" value="CRIB"/>
    <property type="match status" value="1"/>
</dbReference>
<dbReference type="CDD" id="cd01205">
    <property type="entry name" value="EVH1_WASP-like"/>
    <property type="match status" value="1"/>
</dbReference>
<evidence type="ECO:0000313" key="13">
    <source>
        <dbReference type="Proteomes" id="UP000007797"/>
    </source>
</evidence>
<evidence type="ECO:0000256" key="4">
    <source>
        <dbReference type="ARBA" id="ARBA00022553"/>
    </source>
</evidence>
<feature type="domain" description="WH2" evidence="11">
    <location>
        <begin position="520"/>
        <end position="537"/>
    </location>
</feature>
<dbReference type="InterPro" id="IPR011026">
    <property type="entry name" value="WAS_C"/>
</dbReference>
<proteinExistence type="predicted"/>
<evidence type="ECO:0008006" key="14">
    <source>
        <dbReference type="Google" id="ProtNLM"/>
    </source>
</evidence>
<evidence type="ECO:0000259" key="11">
    <source>
        <dbReference type="PROSITE" id="PS51082"/>
    </source>
</evidence>
<dbReference type="Pfam" id="PF00568">
    <property type="entry name" value="WH1"/>
    <property type="match status" value="1"/>
</dbReference>
<dbReference type="InterPro" id="IPR000697">
    <property type="entry name" value="WH1/EVH1_dom"/>
</dbReference>
<dbReference type="SUPFAM" id="SSF50729">
    <property type="entry name" value="PH domain-like"/>
    <property type="match status" value="1"/>
</dbReference>
<dbReference type="GeneID" id="14871343"/>
<dbReference type="InterPro" id="IPR003124">
    <property type="entry name" value="WH2_dom"/>
</dbReference>
<evidence type="ECO:0000256" key="2">
    <source>
        <dbReference type="ARBA" id="ARBA00004245"/>
    </source>
</evidence>
<feature type="compositionally biased region" description="Polar residues" evidence="8">
    <location>
        <begin position="364"/>
        <end position="382"/>
    </location>
</feature>
<evidence type="ECO:0000256" key="3">
    <source>
        <dbReference type="ARBA" id="ARBA00022490"/>
    </source>
</evidence>
<dbReference type="EMBL" id="GL883015">
    <property type="protein sequence ID" value="EGG19319.1"/>
    <property type="molecule type" value="Genomic_DNA"/>
</dbReference>
<dbReference type="PROSITE" id="PS51082">
    <property type="entry name" value="WH2"/>
    <property type="match status" value="1"/>
</dbReference>
<dbReference type="GO" id="GO:0005856">
    <property type="term" value="C:cytoskeleton"/>
    <property type="evidence" value="ECO:0007669"/>
    <property type="project" value="UniProtKB-SubCell"/>
</dbReference>
<keyword evidence="5" id="KW-0677">Repeat</keyword>
<dbReference type="PANTHER" id="PTHR11202:SF36">
    <property type="entry name" value="ACTIN NUCLEATION-PROMOTING FACTOR WASL"/>
    <property type="match status" value="1"/>
</dbReference>
<dbReference type="InterPro" id="IPR033927">
    <property type="entry name" value="WASPfam_EVH1"/>
</dbReference>
<dbReference type="InterPro" id="IPR036936">
    <property type="entry name" value="CRIB_dom_sf"/>
</dbReference>
<dbReference type="SMART" id="SM00285">
    <property type="entry name" value="PBD"/>
    <property type="match status" value="1"/>
</dbReference>
<dbReference type="SMART" id="SM00246">
    <property type="entry name" value="WH2"/>
    <property type="match status" value="1"/>
</dbReference>
<dbReference type="Pfam" id="PF02205">
    <property type="entry name" value="WH2"/>
    <property type="match status" value="1"/>
</dbReference>
<reference evidence="13" key="1">
    <citation type="journal article" date="2011" name="Genome Res.">
        <title>Phylogeny-wide analysis of social amoeba genomes highlights ancient origins for complex intercellular communication.</title>
        <authorList>
            <person name="Heidel A.J."/>
            <person name="Lawal H.M."/>
            <person name="Felder M."/>
            <person name="Schilde C."/>
            <person name="Helps N.R."/>
            <person name="Tunggal B."/>
            <person name="Rivero F."/>
            <person name="John U."/>
            <person name="Schleicher M."/>
            <person name="Eichinger L."/>
            <person name="Platzer M."/>
            <person name="Noegel A.A."/>
            <person name="Schaap P."/>
            <person name="Gloeckner G."/>
        </authorList>
    </citation>
    <scope>NUCLEOTIDE SEQUENCE [LARGE SCALE GENOMIC DNA]</scope>
    <source>
        <strain evidence="13">SH3</strain>
    </source>
</reference>
<feature type="domain" description="CRIB" evidence="9">
    <location>
        <begin position="212"/>
        <end position="225"/>
    </location>
</feature>
<dbReference type="InterPro" id="IPR011993">
    <property type="entry name" value="PH-like_dom_sf"/>
</dbReference>
<evidence type="ECO:0000256" key="7">
    <source>
        <dbReference type="ARBA" id="ARBA00023242"/>
    </source>
</evidence>
<feature type="compositionally biased region" description="Low complexity" evidence="8">
    <location>
        <begin position="499"/>
        <end position="516"/>
    </location>
</feature>
<feature type="domain" description="WH1" evidence="10">
    <location>
        <begin position="19"/>
        <end position="127"/>
    </location>
</feature>
<protein>
    <recommendedName>
        <fullName evidence="14">Wiscott-Aldrich syndrome protein</fullName>
    </recommendedName>
</protein>
<dbReference type="SUPFAM" id="SSF47912">
    <property type="entry name" value="Wiscott-Aldrich syndrome protein, WASP, C-terminal domain"/>
    <property type="match status" value="1"/>
</dbReference>
<evidence type="ECO:0000256" key="1">
    <source>
        <dbReference type="ARBA" id="ARBA00004123"/>
    </source>
</evidence>